<dbReference type="InterPro" id="IPR005656">
    <property type="entry name" value="MmgE_PrpD"/>
</dbReference>
<keyword evidence="6" id="KW-1185">Reference proteome</keyword>
<reference evidence="5" key="1">
    <citation type="submission" date="2022-04" db="EMBL/GenBank/DDBJ databases">
        <title>Roseomonas acroporae sp. nov., isolated from coral Acropora digitifera.</title>
        <authorList>
            <person name="Sun H."/>
        </authorList>
    </citation>
    <scope>NUCLEOTIDE SEQUENCE</scope>
    <source>
        <strain evidence="5">NAR14</strain>
    </source>
</reference>
<organism evidence="5 6">
    <name type="scientific">Roseomonas acroporae</name>
    <dbReference type="NCBI Taxonomy" id="2937791"/>
    <lineage>
        <taxon>Bacteria</taxon>
        <taxon>Pseudomonadati</taxon>
        <taxon>Pseudomonadota</taxon>
        <taxon>Alphaproteobacteria</taxon>
        <taxon>Acetobacterales</taxon>
        <taxon>Roseomonadaceae</taxon>
        <taxon>Roseomonas</taxon>
    </lineage>
</organism>
<dbReference type="EMBL" id="JALPRX010000068">
    <property type="protein sequence ID" value="MCK8785778.1"/>
    <property type="molecule type" value="Genomic_DNA"/>
</dbReference>
<evidence type="ECO:0000259" key="3">
    <source>
        <dbReference type="Pfam" id="PF03972"/>
    </source>
</evidence>
<feature type="domain" description="MmgE/PrpD N-terminal" evidence="3">
    <location>
        <begin position="13"/>
        <end position="250"/>
    </location>
</feature>
<evidence type="ECO:0000256" key="1">
    <source>
        <dbReference type="ARBA" id="ARBA00006174"/>
    </source>
</evidence>
<dbReference type="GO" id="GO:0016829">
    <property type="term" value="F:lyase activity"/>
    <property type="evidence" value="ECO:0007669"/>
    <property type="project" value="InterPro"/>
</dbReference>
<dbReference type="Gene3D" id="1.10.4100.10">
    <property type="entry name" value="2-methylcitrate dehydratase PrpD"/>
    <property type="match status" value="1"/>
</dbReference>
<dbReference type="Pfam" id="PF19305">
    <property type="entry name" value="MmgE_PrpD_C"/>
    <property type="match status" value="1"/>
</dbReference>
<feature type="domain" description="MmgE/PrpD C-terminal" evidence="4">
    <location>
        <begin position="275"/>
        <end position="442"/>
    </location>
</feature>
<dbReference type="PANTHER" id="PTHR16943">
    <property type="entry name" value="2-METHYLCITRATE DEHYDRATASE-RELATED"/>
    <property type="match status" value="1"/>
</dbReference>
<dbReference type="Pfam" id="PF03972">
    <property type="entry name" value="MmgE_PrpD_N"/>
    <property type="match status" value="1"/>
</dbReference>
<evidence type="ECO:0000259" key="4">
    <source>
        <dbReference type="Pfam" id="PF19305"/>
    </source>
</evidence>
<dbReference type="PANTHER" id="PTHR16943:SF8">
    <property type="entry name" value="2-METHYLCITRATE DEHYDRATASE"/>
    <property type="match status" value="1"/>
</dbReference>
<evidence type="ECO:0000313" key="5">
    <source>
        <dbReference type="EMBL" id="MCK8785778.1"/>
    </source>
</evidence>
<gene>
    <name evidence="5" type="ORF">M0638_15470</name>
</gene>
<feature type="region of interest" description="Disordered" evidence="2">
    <location>
        <begin position="464"/>
        <end position="487"/>
    </location>
</feature>
<sequence>MTENPLLPLAEHAASWASPGRGRPLPPDLEHHARRALVDWFAALLAGASRPPATLLTTALAGERGGPGARSVLYTDGGLAPLRTAALVNATASHTVEFDDIYRDAGYHPGCPTIGAALAAAQDQGADMAALLRAVVAGYEVSCRIGLAVQPSHYRYWHTTGTVGTFGAATAVAVLLGCDAERTAHAIATAATMAGGLQQAFRSDGMSKPLHPGHAAEAGALAALAARAGVTGALDVLHGPVGFAAATSEDAGKWAKALDGLGERFAITSMTFKNHGCCGHIFAALDAVRDLQSEHGFGADAVAHIHVAGYGPTKEVCDRPEARTESEARFSAQYCVAALLRLGGVRLAAFEPANLADPAIHALMRRVSVSLAPDLADAYPARRAARVTVTLHGGRVLERYQPTRKGDPDAPLSDAELSEKFRELAGPAVGAARAAALLDRLWHGDALPGAVPLLAPMAAGAADGPTRGPAGGAADGPIGGTTTRAAE</sequence>
<proteinExistence type="inferred from homology"/>
<accession>A0A9X1Y925</accession>
<dbReference type="Gene3D" id="3.30.1330.120">
    <property type="entry name" value="2-methylcitrate dehydratase PrpD"/>
    <property type="match status" value="1"/>
</dbReference>
<dbReference type="AlphaFoldDB" id="A0A9X1Y925"/>
<dbReference type="InterPro" id="IPR042188">
    <property type="entry name" value="MmgE/PrpD_sf_2"/>
</dbReference>
<name>A0A9X1Y925_9PROT</name>
<dbReference type="InterPro" id="IPR045336">
    <property type="entry name" value="MmgE_PrpD_N"/>
</dbReference>
<comment type="similarity">
    <text evidence="1">Belongs to the PrpD family.</text>
</comment>
<dbReference type="Proteomes" id="UP001139516">
    <property type="component" value="Unassembled WGS sequence"/>
</dbReference>
<feature type="compositionally biased region" description="Gly residues" evidence="2">
    <location>
        <begin position="469"/>
        <end position="479"/>
    </location>
</feature>
<protein>
    <submittedName>
        <fullName evidence="5">MmgE/PrpD family protein</fullName>
    </submittedName>
</protein>
<dbReference type="RefSeq" id="WP_248667896.1">
    <property type="nucleotide sequence ID" value="NZ_JALPRX010000068.1"/>
</dbReference>
<dbReference type="InterPro" id="IPR045337">
    <property type="entry name" value="MmgE_PrpD_C"/>
</dbReference>
<evidence type="ECO:0000313" key="6">
    <source>
        <dbReference type="Proteomes" id="UP001139516"/>
    </source>
</evidence>
<dbReference type="SUPFAM" id="SSF103378">
    <property type="entry name" value="2-methylcitrate dehydratase PrpD"/>
    <property type="match status" value="1"/>
</dbReference>
<evidence type="ECO:0000256" key="2">
    <source>
        <dbReference type="SAM" id="MobiDB-lite"/>
    </source>
</evidence>
<comment type="caution">
    <text evidence="5">The sequence shown here is derived from an EMBL/GenBank/DDBJ whole genome shotgun (WGS) entry which is preliminary data.</text>
</comment>
<dbReference type="InterPro" id="IPR036148">
    <property type="entry name" value="MmgE/PrpD_sf"/>
</dbReference>
<dbReference type="InterPro" id="IPR042183">
    <property type="entry name" value="MmgE/PrpD_sf_1"/>
</dbReference>